<dbReference type="SUPFAM" id="SSF58038">
    <property type="entry name" value="SNARE fusion complex"/>
    <property type="match status" value="1"/>
</dbReference>
<dbReference type="InterPro" id="IPR042855">
    <property type="entry name" value="V_SNARE_CC"/>
</dbReference>
<evidence type="ECO:0000313" key="13">
    <source>
        <dbReference type="EMBL" id="KAG9391469.1"/>
    </source>
</evidence>
<keyword evidence="2" id="KW-0813">Transport</keyword>
<dbReference type="PANTHER" id="PTHR21136:SF168">
    <property type="entry name" value="VESICLE-ASSOCIATED MEMBRANE PROTEIN 9"/>
    <property type="match status" value="1"/>
</dbReference>
<evidence type="ECO:0000256" key="8">
    <source>
        <dbReference type="PROSITE-ProRule" id="PRU00290"/>
    </source>
</evidence>
<evidence type="ECO:0000256" key="2">
    <source>
        <dbReference type="ARBA" id="ARBA00022448"/>
    </source>
</evidence>
<keyword evidence="3 10" id="KW-0812">Transmembrane</keyword>
<evidence type="ECO:0000256" key="5">
    <source>
        <dbReference type="ARBA" id="ARBA00022989"/>
    </source>
</evidence>
<dbReference type="InterPro" id="IPR051097">
    <property type="entry name" value="Synaptobrevin-like_transport"/>
</dbReference>
<accession>A0A8J6B2G0</accession>
<evidence type="ECO:0000259" key="12">
    <source>
        <dbReference type="PROSITE" id="PS50892"/>
    </source>
</evidence>
<dbReference type="FunFam" id="1.20.5.110:FF:000004">
    <property type="entry name" value="Vesicle-associated membrane protein 7"/>
    <property type="match status" value="1"/>
</dbReference>
<dbReference type="EMBL" id="JAHDYR010000053">
    <property type="protein sequence ID" value="KAG9391469.1"/>
    <property type="molecule type" value="Genomic_DNA"/>
</dbReference>
<evidence type="ECO:0000256" key="3">
    <source>
        <dbReference type="ARBA" id="ARBA00022692"/>
    </source>
</evidence>
<comment type="caution">
    <text evidence="13">The sequence shown here is derived from an EMBL/GenBank/DDBJ whole genome shotgun (WGS) entry which is preliminary data.</text>
</comment>
<comment type="similarity">
    <text evidence="1">Belongs to the synaptobrevin family.</text>
</comment>
<dbReference type="PROSITE" id="PS50892">
    <property type="entry name" value="V_SNARE"/>
    <property type="match status" value="1"/>
</dbReference>
<proteinExistence type="inferred from homology"/>
<comment type="subcellular location">
    <subcellularLocation>
        <location evidence="7">Endomembrane system</location>
        <topology evidence="7">Single-pass type IV membrane protein</topology>
    </subcellularLocation>
</comment>
<evidence type="ECO:0000256" key="4">
    <source>
        <dbReference type="ARBA" id="ARBA00022927"/>
    </source>
</evidence>
<protein>
    <submittedName>
        <fullName evidence="13">Synaptobrevin</fullName>
    </submittedName>
    <submittedName>
        <fullName evidence="14">Vesicle-associated membrane protein</fullName>
    </submittedName>
</protein>
<evidence type="ECO:0000313" key="15">
    <source>
        <dbReference type="Proteomes" id="UP000717585"/>
    </source>
</evidence>
<evidence type="ECO:0000256" key="6">
    <source>
        <dbReference type="ARBA" id="ARBA00023136"/>
    </source>
</evidence>
<keyword evidence="8 9" id="KW-0175">Coiled coil</keyword>
<dbReference type="AlphaFoldDB" id="A0A8J6B2G0"/>
<dbReference type="GO" id="GO:0015031">
    <property type="term" value="P:protein transport"/>
    <property type="evidence" value="ECO:0007669"/>
    <property type="project" value="UniProtKB-KW"/>
</dbReference>
<feature type="domain" description="Longin" evidence="11">
    <location>
        <begin position="9"/>
        <end position="113"/>
    </location>
</feature>
<gene>
    <name evidence="13" type="ORF">J8273_6229</name>
    <name evidence="14" type="ORF">J8273_6707</name>
</gene>
<feature type="coiled-coil region" evidence="9">
    <location>
        <begin position="157"/>
        <end position="184"/>
    </location>
</feature>
<dbReference type="PROSITE" id="PS50859">
    <property type="entry name" value="LONGIN"/>
    <property type="match status" value="1"/>
</dbReference>
<feature type="domain" description="V-SNARE coiled-coil homology" evidence="12">
    <location>
        <begin position="128"/>
        <end position="188"/>
    </location>
</feature>
<dbReference type="OrthoDB" id="248747at2759"/>
<dbReference type="Proteomes" id="UP000717585">
    <property type="component" value="Unassembled WGS sequence"/>
</dbReference>
<dbReference type="CDD" id="cd14824">
    <property type="entry name" value="Longin"/>
    <property type="match status" value="1"/>
</dbReference>
<dbReference type="Gene3D" id="1.20.5.110">
    <property type="match status" value="1"/>
</dbReference>
<dbReference type="SUPFAM" id="SSF64356">
    <property type="entry name" value="SNARE-like"/>
    <property type="match status" value="1"/>
</dbReference>
<feature type="transmembrane region" description="Helical" evidence="10">
    <location>
        <begin position="192"/>
        <end position="217"/>
    </location>
</feature>
<sequence>MPGSLIYSVVSRGTTVLAEFSIRSGNFSSITRSLIENVANGPDSRHSYTYDDCIIHYIVEDGLCYMCLADNELAQRIAFSFLADIKKRFTTTYGDKMYSARSYQLNSEFSRVLSSQMTYFSNNVEADRINRVQAQIDDVKNIMVDNISKVIDRGDKIDTLLADAENLKSEARSFQSQSQALKRAMWMKNMKLLLLIICIVITVALISIWLVCGFPFFSTCRHWVSDVKRDLSKL</sequence>
<dbReference type="GO" id="GO:0005737">
    <property type="term" value="C:cytoplasm"/>
    <property type="evidence" value="ECO:0007669"/>
    <property type="project" value="UniProtKB-ARBA"/>
</dbReference>
<evidence type="ECO:0000256" key="9">
    <source>
        <dbReference type="SAM" id="Coils"/>
    </source>
</evidence>
<dbReference type="Gene3D" id="3.30.450.50">
    <property type="entry name" value="Longin domain"/>
    <property type="match status" value="1"/>
</dbReference>
<dbReference type="PANTHER" id="PTHR21136">
    <property type="entry name" value="SNARE PROTEINS"/>
    <property type="match status" value="1"/>
</dbReference>
<keyword evidence="15" id="KW-1185">Reference proteome</keyword>
<dbReference type="PRINTS" id="PR00219">
    <property type="entry name" value="SYNAPTOBREVN"/>
</dbReference>
<keyword evidence="4" id="KW-0653">Protein transport</keyword>
<keyword evidence="5 10" id="KW-1133">Transmembrane helix</keyword>
<dbReference type="GO" id="GO:0016020">
    <property type="term" value="C:membrane"/>
    <property type="evidence" value="ECO:0007669"/>
    <property type="project" value="InterPro"/>
</dbReference>
<evidence type="ECO:0000313" key="14">
    <source>
        <dbReference type="EMBL" id="KAG9391978.1"/>
    </source>
</evidence>
<dbReference type="FunFam" id="3.30.450.50:FF:000015">
    <property type="entry name" value="Synaptobrevin 2 isoform 1"/>
    <property type="match status" value="1"/>
</dbReference>
<dbReference type="Pfam" id="PF13774">
    <property type="entry name" value="Longin"/>
    <property type="match status" value="1"/>
</dbReference>
<reference evidence="13" key="1">
    <citation type="submission" date="2021-05" db="EMBL/GenBank/DDBJ databases">
        <title>A free-living protist that lacks canonical eukaryotic 1 DNA replication and segregation systems.</title>
        <authorList>
            <person name="Salas-Leiva D.E."/>
            <person name="Tromer E.C."/>
            <person name="Curtis B.A."/>
            <person name="Jerlstrom-Hultqvist J."/>
            <person name="Kolisko M."/>
            <person name="Yi Z."/>
            <person name="Salas-Leiva J.S."/>
            <person name="Gallot-Lavallee L."/>
            <person name="Kops G.J.P.L."/>
            <person name="Archibald J.M."/>
            <person name="Simpson A.G.B."/>
            <person name="Roger A.J."/>
        </authorList>
    </citation>
    <scope>NUCLEOTIDE SEQUENCE</scope>
    <source>
        <strain evidence="13">BICM</strain>
    </source>
</reference>
<dbReference type="Pfam" id="PF00957">
    <property type="entry name" value="Synaptobrevin"/>
    <property type="match status" value="1"/>
</dbReference>
<dbReference type="SMART" id="SM01270">
    <property type="entry name" value="Longin"/>
    <property type="match status" value="1"/>
</dbReference>
<dbReference type="InterPro" id="IPR011012">
    <property type="entry name" value="Longin-like_dom_sf"/>
</dbReference>
<evidence type="ECO:0000259" key="11">
    <source>
        <dbReference type="PROSITE" id="PS50859"/>
    </source>
</evidence>
<dbReference type="InterPro" id="IPR001388">
    <property type="entry name" value="Synaptobrevin-like"/>
</dbReference>
<dbReference type="GO" id="GO:0012505">
    <property type="term" value="C:endomembrane system"/>
    <property type="evidence" value="ECO:0007669"/>
    <property type="project" value="UniProtKB-SubCell"/>
</dbReference>
<evidence type="ECO:0000256" key="10">
    <source>
        <dbReference type="SAM" id="Phobius"/>
    </source>
</evidence>
<evidence type="ECO:0000256" key="7">
    <source>
        <dbReference type="ARBA" id="ARBA00046280"/>
    </source>
</evidence>
<dbReference type="EMBL" id="JAHDYR010000041">
    <property type="protein sequence ID" value="KAG9391978.1"/>
    <property type="molecule type" value="Genomic_DNA"/>
</dbReference>
<organism evidence="13 15">
    <name type="scientific">Carpediemonas membranifera</name>
    <dbReference type="NCBI Taxonomy" id="201153"/>
    <lineage>
        <taxon>Eukaryota</taxon>
        <taxon>Metamonada</taxon>
        <taxon>Carpediemonas-like organisms</taxon>
        <taxon>Carpediemonas</taxon>
    </lineage>
</organism>
<evidence type="ECO:0000256" key="1">
    <source>
        <dbReference type="ARBA" id="ARBA00008025"/>
    </source>
</evidence>
<dbReference type="InterPro" id="IPR010908">
    <property type="entry name" value="Longin_dom"/>
</dbReference>
<dbReference type="GO" id="GO:0016192">
    <property type="term" value="P:vesicle-mediated transport"/>
    <property type="evidence" value="ECO:0007669"/>
    <property type="project" value="InterPro"/>
</dbReference>
<keyword evidence="6 10" id="KW-0472">Membrane</keyword>
<dbReference type="CDD" id="cd15843">
    <property type="entry name" value="R-SNARE"/>
    <property type="match status" value="1"/>
</dbReference>
<name>A0A8J6B2G0_9EUKA</name>